<keyword evidence="1" id="KW-0808">Transferase</keyword>
<dbReference type="InterPro" id="IPR016181">
    <property type="entry name" value="Acyl_CoA_acyltransferase"/>
</dbReference>
<evidence type="ECO:0000256" key="2">
    <source>
        <dbReference type="ARBA" id="ARBA00023315"/>
    </source>
</evidence>
<accession>A0A919EA42</accession>
<dbReference type="RefSeq" id="WP_308438956.1">
    <property type="nucleotide sequence ID" value="NZ_BNBI01000023.1"/>
</dbReference>
<dbReference type="PANTHER" id="PTHR43877">
    <property type="entry name" value="AMINOALKYLPHOSPHONATE N-ACETYLTRANSFERASE-RELATED-RELATED"/>
    <property type="match status" value="1"/>
</dbReference>
<evidence type="ECO:0000313" key="4">
    <source>
        <dbReference type="EMBL" id="GHF33413.1"/>
    </source>
</evidence>
<dbReference type="InterPro" id="IPR050832">
    <property type="entry name" value="Bact_Acetyltransf"/>
</dbReference>
<proteinExistence type="predicted"/>
<reference evidence="4" key="2">
    <citation type="submission" date="2020-09" db="EMBL/GenBank/DDBJ databases">
        <authorList>
            <person name="Sun Q."/>
            <person name="Ohkuma M."/>
        </authorList>
    </citation>
    <scope>NUCLEOTIDE SEQUENCE</scope>
    <source>
        <strain evidence="4">JCM 4477</strain>
    </source>
</reference>
<dbReference type="Proteomes" id="UP000630718">
    <property type="component" value="Unassembled WGS sequence"/>
</dbReference>
<dbReference type="SUPFAM" id="SSF55729">
    <property type="entry name" value="Acyl-CoA N-acyltransferases (Nat)"/>
    <property type="match status" value="1"/>
</dbReference>
<dbReference type="PANTHER" id="PTHR43877:SF2">
    <property type="entry name" value="AMINOALKYLPHOSPHONATE N-ACETYLTRANSFERASE-RELATED"/>
    <property type="match status" value="1"/>
</dbReference>
<feature type="domain" description="N-acetyltransferase" evidence="3">
    <location>
        <begin position="1"/>
        <end position="135"/>
    </location>
</feature>
<protein>
    <recommendedName>
        <fullName evidence="3">N-acetyltransferase domain-containing protein</fullName>
    </recommendedName>
</protein>
<dbReference type="InterPro" id="IPR000182">
    <property type="entry name" value="GNAT_dom"/>
</dbReference>
<reference evidence="4" key="1">
    <citation type="journal article" date="2014" name="Int. J. Syst. Evol. Microbiol.">
        <title>Complete genome sequence of Corynebacterium casei LMG S-19264T (=DSM 44701T), isolated from a smear-ripened cheese.</title>
        <authorList>
            <consortium name="US DOE Joint Genome Institute (JGI-PGF)"/>
            <person name="Walter F."/>
            <person name="Albersmeier A."/>
            <person name="Kalinowski J."/>
            <person name="Ruckert C."/>
        </authorList>
    </citation>
    <scope>NUCLEOTIDE SEQUENCE</scope>
    <source>
        <strain evidence="4">JCM 4477</strain>
    </source>
</reference>
<comment type="caution">
    <text evidence="4">The sequence shown here is derived from an EMBL/GenBank/DDBJ whole genome shotgun (WGS) entry which is preliminary data.</text>
</comment>
<dbReference type="CDD" id="cd04301">
    <property type="entry name" value="NAT_SF"/>
    <property type="match status" value="1"/>
</dbReference>
<keyword evidence="5" id="KW-1185">Reference proteome</keyword>
<dbReference type="Gene3D" id="3.40.630.30">
    <property type="match status" value="1"/>
</dbReference>
<evidence type="ECO:0000259" key="3">
    <source>
        <dbReference type="PROSITE" id="PS51186"/>
    </source>
</evidence>
<gene>
    <name evidence="4" type="ORF">GCM10018772_68800</name>
</gene>
<evidence type="ECO:0000313" key="5">
    <source>
        <dbReference type="Proteomes" id="UP000630718"/>
    </source>
</evidence>
<dbReference type="PROSITE" id="PS51186">
    <property type="entry name" value="GNAT"/>
    <property type="match status" value="1"/>
</dbReference>
<dbReference type="Pfam" id="PF00583">
    <property type="entry name" value="Acetyltransf_1"/>
    <property type="match status" value="1"/>
</dbReference>
<sequence length="144" mass="15268">MAVTENGFALHEIPVDPPIHKVYPAENTDDADAPAAEGDPNSRTFVAVGTDGSLAGFATVSYASWNRRLAIEDIEIAPAHRGRGVGRTLIGHAVKFASESGAGHIWLEDALRRHTLIGRTSPLHEHALPLSSLPTADSEGPYVA</sequence>
<evidence type="ECO:0000256" key="1">
    <source>
        <dbReference type="ARBA" id="ARBA00022679"/>
    </source>
</evidence>
<keyword evidence="2" id="KW-0012">Acyltransferase</keyword>
<dbReference type="AlphaFoldDB" id="A0A919EA42"/>
<dbReference type="GO" id="GO:0016747">
    <property type="term" value="F:acyltransferase activity, transferring groups other than amino-acyl groups"/>
    <property type="evidence" value="ECO:0007669"/>
    <property type="project" value="InterPro"/>
</dbReference>
<dbReference type="EMBL" id="BNBI01000023">
    <property type="protein sequence ID" value="GHF33413.1"/>
    <property type="molecule type" value="Genomic_DNA"/>
</dbReference>
<name>A0A919EA42_9ACTN</name>
<organism evidence="4 5">
    <name type="scientific">Streptomyces fumanus</name>
    <dbReference type="NCBI Taxonomy" id="67302"/>
    <lineage>
        <taxon>Bacteria</taxon>
        <taxon>Bacillati</taxon>
        <taxon>Actinomycetota</taxon>
        <taxon>Actinomycetes</taxon>
        <taxon>Kitasatosporales</taxon>
        <taxon>Streptomycetaceae</taxon>
        <taxon>Streptomyces</taxon>
    </lineage>
</organism>